<feature type="domain" description="CCHC-type" evidence="7">
    <location>
        <begin position="152"/>
        <end position="167"/>
    </location>
</feature>
<dbReference type="InterPro" id="IPR001878">
    <property type="entry name" value="Znf_CCHC"/>
</dbReference>
<sequence>PIAAAHLAVINPLSLLSRVFPSFVFTSHLAASLDFFVFLLLLPSSSSRSEAWLHPFFFCFITAGFPPPLPRLCSRSVESKRNIASPHSIMSWDNTPAPAASAPSADDAWGSGAATATEHNGQDHGPDSTKCFSCGEMGHRAADCPTPREMTCRFCHQPGHMVKDCPDKPPMKCENCGQDGHMKYNCENARLINRDHIATISPEDAWAKIRSAVSDRDIDDVKDAVQEYVKALDGTVTYRDLQEGLINDGINLFIIPMERPLAPVFTNMDLQGNMGKKYTVSYRFSEKPNRPREAEAFPKSREELLARLEDAGEAVNSGRSLCHNCGELGHTTKHCTQERMDKPDGPKIACSNCGEEGHRLRDCPQPRVDKFACRNCGYVKVILYCTCVVLTMDNSKSGHKAAECEEPPNLDNVECRKCNERGHFSRDCPQAGPRGCRNCGQEGHIAKDCDQPRNMDNVVCRNCEKTGHVSRDCPEPKDWSKVQCSNCHQYGHTKVRCQQAPSDSDAFASGGFDADTNVGSGPVDGAGDAGWGPAATSTASQSGGW</sequence>
<dbReference type="PANTHER" id="PTHR47103">
    <property type="entry name" value="DNA-BINDING PROTEIN"/>
    <property type="match status" value="1"/>
</dbReference>
<feature type="non-terminal residue" evidence="8">
    <location>
        <position position="1"/>
    </location>
</feature>
<dbReference type="SMART" id="SM00343">
    <property type="entry name" value="ZnF_C2HC"/>
    <property type="match status" value="9"/>
</dbReference>
<dbReference type="GO" id="GO:0008270">
    <property type="term" value="F:zinc ion binding"/>
    <property type="evidence" value="ECO:0007669"/>
    <property type="project" value="UniProtKB-KW"/>
</dbReference>
<keyword evidence="9" id="KW-1185">Reference proteome</keyword>
<protein>
    <recommendedName>
        <fullName evidence="7">CCHC-type domain-containing protein</fullName>
    </recommendedName>
</protein>
<evidence type="ECO:0000259" key="7">
    <source>
        <dbReference type="PROSITE" id="PS50158"/>
    </source>
</evidence>
<feature type="domain" description="CCHC-type" evidence="7">
    <location>
        <begin position="322"/>
        <end position="337"/>
    </location>
</feature>
<comment type="caution">
    <text evidence="8">The sequence shown here is derived from an EMBL/GenBank/DDBJ whole genome shotgun (WGS) entry which is preliminary data.</text>
</comment>
<keyword evidence="4" id="KW-0862">Zinc</keyword>
<dbReference type="EMBL" id="LKCN02000019">
    <property type="protein sequence ID" value="RCI08475.1"/>
    <property type="molecule type" value="Genomic_DNA"/>
</dbReference>
<gene>
    <name evidence="8" type="ORF">L249_8841</name>
</gene>
<feature type="domain" description="CCHC-type" evidence="7">
    <location>
        <begin position="172"/>
        <end position="188"/>
    </location>
</feature>
<evidence type="ECO:0000256" key="3">
    <source>
        <dbReference type="ARBA" id="ARBA00022771"/>
    </source>
</evidence>
<dbReference type="GO" id="GO:0003676">
    <property type="term" value="F:nucleic acid binding"/>
    <property type="evidence" value="ECO:0007669"/>
    <property type="project" value="InterPro"/>
</dbReference>
<feature type="region of interest" description="Disordered" evidence="6">
    <location>
        <begin position="92"/>
        <end position="127"/>
    </location>
</feature>
<feature type="domain" description="CCHC-type" evidence="7">
    <location>
        <begin position="460"/>
        <end position="475"/>
    </location>
</feature>
<evidence type="ECO:0000313" key="9">
    <source>
        <dbReference type="Proteomes" id="UP000253664"/>
    </source>
</evidence>
<keyword evidence="2" id="KW-0677">Repeat</keyword>
<dbReference type="OrthoDB" id="8026949at2759"/>
<dbReference type="AlphaFoldDB" id="A0A367L238"/>
<dbReference type="InterPro" id="IPR036875">
    <property type="entry name" value="Znf_CCHC_sf"/>
</dbReference>
<dbReference type="Pfam" id="PF00098">
    <property type="entry name" value="zf-CCHC"/>
    <property type="match status" value="6"/>
</dbReference>
<reference evidence="8 9" key="1">
    <citation type="journal article" date="2015" name="BMC Genomics">
        <title>Insights from the genome of Ophiocordyceps polyrhachis-furcata to pathogenicity and host specificity in insect fungi.</title>
        <authorList>
            <person name="Wichadakul D."/>
            <person name="Kobmoo N."/>
            <person name="Ingsriswang S."/>
            <person name="Tangphatsornruang S."/>
            <person name="Chantasingh D."/>
            <person name="Luangsa-ard J.J."/>
            <person name="Eurwilaichitr L."/>
        </authorList>
    </citation>
    <scope>NUCLEOTIDE SEQUENCE [LARGE SCALE GENOMIC DNA]</scope>
    <source>
        <strain evidence="8 9">BCC 54312</strain>
    </source>
</reference>
<feature type="region of interest" description="Disordered" evidence="6">
    <location>
        <begin position="518"/>
        <end position="545"/>
    </location>
</feature>
<feature type="domain" description="CCHC-type" evidence="7">
    <location>
        <begin position="350"/>
        <end position="365"/>
    </location>
</feature>
<dbReference type="PANTHER" id="PTHR47103:SF8">
    <property type="entry name" value="DNA-BINDING PROTEIN"/>
    <property type="match status" value="1"/>
</dbReference>
<proteinExistence type="predicted"/>
<evidence type="ECO:0000313" key="8">
    <source>
        <dbReference type="EMBL" id="RCI08475.1"/>
    </source>
</evidence>
<dbReference type="SUPFAM" id="SSF57756">
    <property type="entry name" value="Retrovirus zinc finger-like domains"/>
    <property type="match status" value="4"/>
</dbReference>
<evidence type="ECO:0000256" key="6">
    <source>
        <dbReference type="SAM" id="MobiDB-lite"/>
    </source>
</evidence>
<feature type="domain" description="CCHC-type" evidence="7">
    <location>
        <begin position="415"/>
        <end position="430"/>
    </location>
</feature>
<organism evidence="8 9">
    <name type="scientific">Ophiocordyceps polyrhachis-furcata BCC 54312</name>
    <dbReference type="NCBI Taxonomy" id="1330021"/>
    <lineage>
        <taxon>Eukaryota</taxon>
        <taxon>Fungi</taxon>
        <taxon>Dikarya</taxon>
        <taxon>Ascomycota</taxon>
        <taxon>Pezizomycotina</taxon>
        <taxon>Sordariomycetes</taxon>
        <taxon>Hypocreomycetidae</taxon>
        <taxon>Hypocreales</taxon>
        <taxon>Ophiocordycipitaceae</taxon>
        <taxon>Ophiocordyceps</taxon>
    </lineage>
</organism>
<dbReference type="Gene3D" id="4.10.60.10">
    <property type="entry name" value="Zinc finger, CCHC-type"/>
    <property type="match status" value="6"/>
</dbReference>
<feature type="domain" description="CCHC-type" evidence="7">
    <location>
        <begin position="436"/>
        <end position="451"/>
    </location>
</feature>
<accession>A0A367L238</accession>
<feature type="compositionally biased region" description="Low complexity" evidence="6">
    <location>
        <begin position="95"/>
        <end position="117"/>
    </location>
</feature>
<dbReference type="Proteomes" id="UP000253664">
    <property type="component" value="Unassembled WGS sequence"/>
</dbReference>
<feature type="domain" description="CCHC-type" evidence="7">
    <location>
        <begin position="130"/>
        <end position="145"/>
    </location>
</feature>
<evidence type="ECO:0000256" key="5">
    <source>
        <dbReference type="PROSITE-ProRule" id="PRU00047"/>
    </source>
</evidence>
<dbReference type="STRING" id="1330021.A0A367L238"/>
<keyword evidence="3 5" id="KW-0863">Zinc-finger</keyword>
<feature type="compositionally biased region" description="Polar residues" evidence="6">
    <location>
        <begin position="536"/>
        <end position="545"/>
    </location>
</feature>
<evidence type="ECO:0000256" key="1">
    <source>
        <dbReference type="ARBA" id="ARBA00022723"/>
    </source>
</evidence>
<dbReference type="PROSITE" id="PS50158">
    <property type="entry name" value="ZF_CCHC"/>
    <property type="match status" value="8"/>
</dbReference>
<evidence type="ECO:0000256" key="2">
    <source>
        <dbReference type="ARBA" id="ARBA00022737"/>
    </source>
</evidence>
<evidence type="ECO:0000256" key="4">
    <source>
        <dbReference type="ARBA" id="ARBA00022833"/>
    </source>
</evidence>
<name>A0A367L238_9HYPO</name>
<keyword evidence="1" id="KW-0479">Metal-binding</keyword>